<accession>A0A556PT67</accession>
<dbReference type="OrthoDB" id="1706107at2"/>
<evidence type="ECO:0000313" key="6">
    <source>
        <dbReference type="Proteomes" id="UP000316425"/>
    </source>
</evidence>
<dbReference type="InterPro" id="IPR045865">
    <property type="entry name" value="ACT-like_dom_sf"/>
</dbReference>
<dbReference type="SUPFAM" id="SSF54631">
    <property type="entry name" value="CBS-domain pair"/>
    <property type="match status" value="1"/>
</dbReference>
<dbReference type="PROSITE" id="PS51371">
    <property type="entry name" value="CBS"/>
    <property type="match status" value="1"/>
</dbReference>
<dbReference type="InterPro" id="IPR002912">
    <property type="entry name" value="ACT_dom"/>
</dbReference>
<dbReference type="Gene3D" id="3.10.580.10">
    <property type="entry name" value="CBS-domain"/>
    <property type="match status" value="1"/>
</dbReference>
<feature type="domain" description="ACT" evidence="4">
    <location>
        <begin position="141"/>
        <end position="213"/>
    </location>
</feature>
<dbReference type="Gene3D" id="3.30.70.260">
    <property type="match status" value="1"/>
</dbReference>
<dbReference type="Pfam" id="PF22190">
    <property type="entry name" value="TTHA0829-like_ACT"/>
    <property type="match status" value="1"/>
</dbReference>
<reference evidence="5 6" key="1">
    <citation type="submission" date="2019-07" db="EMBL/GenBank/DDBJ databases">
        <title>Allobacillus sp. nov. SKP isolated from shrimp paste of Euphausiacea.</title>
        <authorList>
            <person name="Kanchanasin P."/>
            <person name="Tanasupawat S."/>
            <person name="Shi W."/>
            <person name="Wu L."/>
            <person name="Ma J."/>
        </authorList>
    </citation>
    <scope>NUCLEOTIDE SEQUENCE [LARGE SCALE GENOMIC DNA]</scope>
    <source>
        <strain evidence="5 6">SKP4-8</strain>
    </source>
</reference>
<organism evidence="5 6">
    <name type="scientific">Allobacillus salarius</name>
    <dbReference type="NCBI Taxonomy" id="1955272"/>
    <lineage>
        <taxon>Bacteria</taxon>
        <taxon>Bacillati</taxon>
        <taxon>Bacillota</taxon>
        <taxon>Bacilli</taxon>
        <taxon>Bacillales</taxon>
        <taxon>Bacillaceae</taxon>
        <taxon>Allobacillus</taxon>
    </lineage>
</organism>
<keyword evidence="6" id="KW-1185">Reference proteome</keyword>
<dbReference type="InterPro" id="IPR046342">
    <property type="entry name" value="CBS_dom_sf"/>
</dbReference>
<gene>
    <name evidence="5" type="ORF">FPQ13_00515</name>
</gene>
<evidence type="ECO:0000256" key="1">
    <source>
        <dbReference type="ARBA" id="ARBA00023122"/>
    </source>
</evidence>
<dbReference type="Pfam" id="PF00571">
    <property type="entry name" value="CBS"/>
    <property type="match status" value="2"/>
</dbReference>
<comment type="caution">
    <text evidence="5">The sequence shown here is derived from an EMBL/GenBank/DDBJ whole genome shotgun (WGS) entry which is preliminary data.</text>
</comment>
<dbReference type="SUPFAM" id="SSF55021">
    <property type="entry name" value="ACT-like"/>
    <property type="match status" value="1"/>
</dbReference>
<evidence type="ECO:0000259" key="4">
    <source>
        <dbReference type="PROSITE" id="PS51671"/>
    </source>
</evidence>
<dbReference type="AlphaFoldDB" id="A0A556PT67"/>
<evidence type="ECO:0000313" key="5">
    <source>
        <dbReference type="EMBL" id="TSJ67585.1"/>
    </source>
</evidence>
<dbReference type="CDD" id="cd02205">
    <property type="entry name" value="CBS_pair_SF"/>
    <property type="match status" value="1"/>
</dbReference>
<dbReference type="PANTHER" id="PTHR43080:SF2">
    <property type="entry name" value="CBS DOMAIN-CONTAINING PROTEIN"/>
    <property type="match status" value="1"/>
</dbReference>
<dbReference type="InterPro" id="IPR051257">
    <property type="entry name" value="Diverse_CBS-Domain"/>
</dbReference>
<evidence type="ECO:0000256" key="2">
    <source>
        <dbReference type="PROSITE-ProRule" id="PRU00703"/>
    </source>
</evidence>
<evidence type="ECO:0000259" key="3">
    <source>
        <dbReference type="PROSITE" id="PS51371"/>
    </source>
</evidence>
<dbReference type="InterPro" id="IPR000644">
    <property type="entry name" value="CBS_dom"/>
</dbReference>
<feature type="domain" description="CBS" evidence="3">
    <location>
        <begin position="9"/>
        <end position="70"/>
    </location>
</feature>
<sequence length="213" mass="24926">MFVFVRSVMMPKSECHFAEGEESLQEVLDTFDKYDIEGMPVVEQGKYKGMITKQRIYEYYFEVVEENKQLFLENHRVNEVLSNKNIYVYKDEVFESAFTTLKGAPIIAVIDHDKTFLGIVTRYDVIEQFESVFGMKKRGTRITFSTTEQEGVLYRLTNVIRSHQVNVISLTTFDETGKLARRIVLKIDTQENSQKFIDELEKNGFRILDVKEL</sequence>
<proteinExistence type="predicted"/>
<keyword evidence="1 2" id="KW-0129">CBS domain</keyword>
<protein>
    <submittedName>
        <fullName evidence="5">CBS domain-containing protein</fullName>
    </submittedName>
</protein>
<dbReference type="PROSITE" id="PS51671">
    <property type="entry name" value="ACT"/>
    <property type="match status" value="1"/>
</dbReference>
<dbReference type="EMBL" id="VMHE01000001">
    <property type="protein sequence ID" value="TSJ67585.1"/>
    <property type="molecule type" value="Genomic_DNA"/>
</dbReference>
<dbReference type="PANTHER" id="PTHR43080">
    <property type="entry name" value="CBS DOMAIN-CONTAINING PROTEIN CBSX3, MITOCHONDRIAL"/>
    <property type="match status" value="1"/>
</dbReference>
<dbReference type="Proteomes" id="UP000316425">
    <property type="component" value="Unassembled WGS sequence"/>
</dbReference>
<name>A0A556PT67_9BACI</name>